<evidence type="ECO:0000313" key="2">
    <source>
        <dbReference type="EMBL" id="RDX53249.1"/>
    </source>
</evidence>
<feature type="compositionally biased region" description="Polar residues" evidence="1">
    <location>
        <begin position="114"/>
        <end position="124"/>
    </location>
</feature>
<proteinExistence type="predicted"/>
<feature type="compositionally biased region" description="Low complexity" evidence="1">
    <location>
        <begin position="7"/>
        <end position="19"/>
    </location>
</feature>
<dbReference type="AlphaFoldDB" id="A0A371DL43"/>
<organism evidence="2 3">
    <name type="scientific">Lentinus brumalis</name>
    <dbReference type="NCBI Taxonomy" id="2498619"/>
    <lineage>
        <taxon>Eukaryota</taxon>
        <taxon>Fungi</taxon>
        <taxon>Dikarya</taxon>
        <taxon>Basidiomycota</taxon>
        <taxon>Agaricomycotina</taxon>
        <taxon>Agaricomycetes</taxon>
        <taxon>Polyporales</taxon>
        <taxon>Polyporaceae</taxon>
        <taxon>Lentinus</taxon>
    </lineage>
</organism>
<dbReference type="EMBL" id="KZ857388">
    <property type="protein sequence ID" value="RDX53249.1"/>
    <property type="molecule type" value="Genomic_DNA"/>
</dbReference>
<feature type="compositionally biased region" description="Polar residues" evidence="1">
    <location>
        <begin position="91"/>
        <end position="100"/>
    </location>
</feature>
<evidence type="ECO:0000313" key="3">
    <source>
        <dbReference type="Proteomes" id="UP000256964"/>
    </source>
</evidence>
<dbReference type="STRING" id="139420.A0A371DL43"/>
<dbReference type="Proteomes" id="UP000256964">
    <property type="component" value="Unassembled WGS sequence"/>
</dbReference>
<reference evidence="2 3" key="1">
    <citation type="journal article" date="2018" name="Biotechnol. Biofuels">
        <title>Integrative visual omics of the white-rot fungus Polyporus brumalis exposes the biotechnological potential of its oxidative enzymes for delignifying raw plant biomass.</title>
        <authorList>
            <person name="Miyauchi S."/>
            <person name="Rancon A."/>
            <person name="Drula E."/>
            <person name="Hage H."/>
            <person name="Chaduli D."/>
            <person name="Favel A."/>
            <person name="Grisel S."/>
            <person name="Henrissat B."/>
            <person name="Herpoel-Gimbert I."/>
            <person name="Ruiz-Duenas F.J."/>
            <person name="Chevret D."/>
            <person name="Hainaut M."/>
            <person name="Lin J."/>
            <person name="Wang M."/>
            <person name="Pangilinan J."/>
            <person name="Lipzen A."/>
            <person name="Lesage-Meessen L."/>
            <person name="Navarro D."/>
            <person name="Riley R."/>
            <person name="Grigoriev I.V."/>
            <person name="Zhou S."/>
            <person name="Raouche S."/>
            <person name="Rosso M.N."/>
        </authorList>
    </citation>
    <scope>NUCLEOTIDE SEQUENCE [LARGE SCALE GENOMIC DNA]</scope>
    <source>
        <strain evidence="2 3">BRFM 1820</strain>
    </source>
</reference>
<keyword evidence="3" id="KW-1185">Reference proteome</keyword>
<feature type="region of interest" description="Disordered" evidence="1">
    <location>
        <begin position="1"/>
        <end position="34"/>
    </location>
</feature>
<accession>A0A371DL43</accession>
<feature type="region of interest" description="Disordered" evidence="1">
    <location>
        <begin position="60"/>
        <end position="124"/>
    </location>
</feature>
<sequence length="124" mass="13543">MEWRSPTRQTGSRTSSLRSSPRHSSRPSPAATTSFCSVSASYPLVFFVYPETAHKTLEELGSVFNDQTDDKETLQRGEKNAGPQDSEPRQSDASSESTLRGSIGDEEKKGPASSMEQIIQASTE</sequence>
<name>A0A371DL43_9APHY</name>
<protein>
    <submittedName>
        <fullName evidence="2">Uncharacterized protein</fullName>
    </submittedName>
</protein>
<gene>
    <name evidence="2" type="ORF">OH76DRAFT_1399877</name>
</gene>
<evidence type="ECO:0000256" key="1">
    <source>
        <dbReference type="SAM" id="MobiDB-lite"/>
    </source>
</evidence>
<feature type="compositionally biased region" description="Basic and acidic residues" evidence="1">
    <location>
        <begin position="68"/>
        <end position="79"/>
    </location>
</feature>